<reference evidence="11 12" key="1">
    <citation type="submission" date="2023-08" db="EMBL/GenBank/DDBJ databases">
        <title>Helicovermis profunda gen. nov., sp. nov., a novel mesophilic, fermentative bacterium within the Bacillota from a deep-sea hydrothermal vent chimney.</title>
        <authorList>
            <person name="Miyazaki U."/>
            <person name="Mizutani D."/>
            <person name="Hashimoto Y."/>
            <person name="Tame A."/>
            <person name="Sawayama S."/>
            <person name="Miyazaki J."/>
            <person name="Takai K."/>
            <person name="Nakagawa S."/>
        </authorList>
    </citation>
    <scope>NUCLEOTIDE SEQUENCE [LARGE SCALE GENOMIC DNA]</scope>
    <source>
        <strain evidence="11 12">S502</strain>
    </source>
</reference>
<dbReference type="RefSeq" id="WP_338536009.1">
    <property type="nucleotide sequence ID" value="NZ_AP028654.1"/>
</dbReference>
<dbReference type="PRINTS" id="PR00344">
    <property type="entry name" value="BCTRLSENSOR"/>
</dbReference>
<dbReference type="EMBL" id="AP028654">
    <property type="protein sequence ID" value="BEP30423.1"/>
    <property type="molecule type" value="Genomic_DNA"/>
</dbReference>
<dbReference type="Pfam" id="PF00512">
    <property type="entry name" value="HisKA"/>
    <property type="match status" value="1"/>
</dbReference>
<comment type="catalytic activity">
    <reaction evidence="1">
        <text>ATP + protein L-histidine = ADP + protein N-phospho-L-histidine.</text>
        <dbReference type="EC" id="2.7.13.3"/>
    </reaction>
</comment>
<dbReference type="InterPro" id="IPR001789">
    <property type="entry name" value="Sig_transdc_resp-reg_receiver"/>
</dbReference>
<dbReference type="SMART" id="SM00448">
    <property type="entry name" value="REC"/>
    <property type="match status" value="1"/>
</dbReference>
<evidence type="ECO:0000256" key="1">
    <source>
        <dbReference type="ARBA" id="ARBA00000085"/>
    </source>
</evidence>
<keyword evidence="6" id="KW-0902">Two-component regulatory system</keyword>
<dbReference type="SUPFAM" id="SSF47384">
    <property type="entry name" value="Homodimeric domain of signal transducing histidine kinase"/>
    <property type="match status" value="1"/>
</dbReference>
<keyword evidence="5" id="KW-0418">Kinase</keyword>
<evidence type="ECO:0000256" key="8">
    <source>
        <dbReference type="PROSITE-ProRule" id="PRU00169"/>
    </source>
</evidence>
<dbReference type="PANTHER" id="PTHR45339:SF1">
    <property type="entry name" value="HYBRID SIGNAL TRANSDUCTION HISTIDINE KINASE J"/>
    <property type="match status" value="1"/>
</dbReference>
<sequence>MKYDKKSREELIQIIDNLKTMQISNKEKSRFVTNISHEVRTPLNGMLGMVQLLKETELDSIQTEYVDILFDSSIKLTETINSILEISKLEEKKYKEEKKIFSIKDLINEIVNTYSNEINDKKLLVVFEIDDSLPQHFIGDLYSLRKVLVNIIDNAVKFTDKGKIEIKIGRIKYTKKRISVSIVIKDTGIGIPSDKYQYVFGRFNKLETKGIKNKGVGLGLSIAREFINIMNGKIELDSKLGIGTEVKIELKLEHLKNEITSKSTSKPEILNLNNRKKILVAEDELVGRITLKFMLREYYDLIFAKNGEECIENYIKEKPDLILMDIMMPIKNGFETLDEINHMKNKRKIPIIACTAKVMDTERNYLISYGFSDYISKPIDMKKLLLLIDKHLKAEN</sequence>
<evidence type="ECO:0000313" key="11">
    <source>
        <dbReference type="EMBL" id="BEP30423.1"/>
    </source>
</evidence>
<dbReference type="InterPro" id="IPR036097">
    <property type="entry name" value="HisK_dim/P_sf"/>
</dbReference>
<name>A0AAU9ELE2_9FIRM</name>
<evidence type="ECO:0000256" key="7">
    <source>
        <dbReference type="ARBA" id="ARBA00024867"/>
    </source>
</evidence>
<dbReference type="Proteomes" id="UP001321786">
    <property type="component" value="Chromosome"/>
</dbReference>
<keyword evidence="5" id="KW-0808">Transferase</keyword>
<keyword evidence="4 8" id="KW-0597">Phosphoprotein</keyword>
<dbReference type="InterPro" id="IPR005467">
    <property type="entry name" value="His_kinase_dom"/>
</dbReference>
<protein>
    <recommendedName>
        <fullName evidence="3">Stage 0 sporulation protein A homolog</fullName>
        <ecNumber evidence="2">2.7.13.3</ecNumber>
    </recommendedName>
</protein>
<dbReference type="InterPro" id="IPR003661">
    <property type="entry name" value="HisK_dim/P_dom"/>
</dbReference>
<comment type="function">
    <text evidence="7">May play the central regulatory role in sporulation. It may be an element of the effector pathway responsible for the activation of sporulation genes in response to nutritional stress. Spo0A may act in concert with spo0H (a sigma factor) to control the expression of some genes that are critical to the sporulation process.</text>
</comment>
<dbReference type="InterPro" id="IPR003594">
    <property type="entry name" value="HATPase_dom"/>
</dbReference>
<dbReference type="SUPFAM" id="SSF52172">
    <property type="entry name" value="CheY-like"/>
    <property type="match status" value="1"/>
</dbReference>
<dbReference type="SMART" id="SM00387">
    <property type="entry name" value="HATPase_c"/>
    <property type="match status" value="1"/>
</dbReference>
<feature type="domain" description="Response regulatory" evidence="10">
    <location>
        <begin position="277"/>
        <end position="392"/>
    </location>
</feature>
<evidence type="ECO:0000256" key="5">
    <source>
        <dbReference type="ARBA" id="ARBA00022777"/>
    </source>
</evidence>
<evidence type="ECO:0000259" key="10">
    <source>
        <dbReference type="PROSITE" id="PS50110"/>
    </source>
</evidence>
<evidence type="ECO:0000256" key="3">
    <source>
        <dbReference type="ARBA" id="ARBA00018672"/>
    </source>
</evidence>
<proteinExistence type="predicted"/>
<dbReference type="InterPro" id="IPR004358">
    <property type="entry name" value="Sig_transdc_His_kin-like_C"/>
</dbReference>
<dbReference type="KEGG" id="hprf:HLPR_27540"/>
<dbReference type="GO" id="GO:0000155">
    <property type="term" value="F:phosphorelay sensor kinase activity"/>
    <property type="evidence" value="ECO:0007669"/>
    <property type="project" value="InterPro"/>
</dbReference>
<evidence type="ECO:0000256" key="6">
    <source>
        <dbReference type="ARBA" id="ARBA00023012"/>
    </source>
</evidence>
<dbReference type="Gene3D" id="3.30.565.10">
    <property type="entry name" value="Histidine kinase-like ATPase, C-terminal domain"/>
    <property type="match status" value="1"/>
</dbReference>
<evidence type="ECO:0000256" key="2">
    <source>
        <dbReference type="ARBA" id="ARBA00012438"/>
    </source>
</evidence>
<organism evidence="11 12">
    <name type="scientific">Helicovermis profundi</name>
    <dbReference type="NCBI Taxonomy" id="3065157"/>
    <lineage>
        <taxon>Bacteria</taxon>
        <taxon>Bacillati</taxon>
        <taxon>Bacillota</taxon>
        <taxon>Clostridia</taxon>
        <taxon>Helicovermis</taxon>
    </lineage>
</organism>
<feature type="domain" description="Histidine kinase" evidence="9">
    <location>
        <begin position="34"/>
        <end position="254"/>
    </location>
</feature>
<dbReference type="Gene3D" id="1.10.287.130">
    <property type="match status" value="1"/>
</dbReference>
<dbReference type="PROSITE" id="PS50110">
    <property type="entry name" value="RESPONSE_REGULATORY"/>
    <property type="match status" value="1"/>
</dbReference>
<evidence type="ECO:0000256" key="4">
    <source>
        <dbReference type="ARBA" id="ARBA00022553"/>
    </source>
</evidence>
<evidence type="ECO:0000259" key="9">
    <source>
        <dbReference type="PROSITE" id="PS50109"/>
    </source>
</evidence>
<dbReference type="SMART" id="SM00388">
    <property type="entry name" value="HisKA"/>
    <property type="match status" value="1"/>
</dbReference>
<dbReference type="AlphaFoldDB" id="A0AAU9ELE2"/>
<accession>A0AAU9ELE2</accession>
<dbReference type="Pfam" id="PF02518">
    <property type="entry name" value="HATPase_c"/>
    <property type="match status" value="1"/>
</dbReference>
<dbReference type="PROSITE" id="PS50109">
    <property type="entry name" value="HIS_KIN"/>
    <property type="match status" value="1"/>
</dbReference>
<dbReference type="PANTHER" id="PTHR45339">
    <property type="entry name" value="HYBRID SIGNAL TRANSDUCTION HISTIDINE KINASE J"/>
    <property type="match status" value="1"/>
</dbReference>
<feature type="modified residue" description="4-aspartylphosphate" evidence="8">
    <location>
        <position position="325"/>
    </location>
</feature>
<dbReference type="SUPFAM" id="SSF55874">
    <property type="entry name" value="ATPase domain of HSP90 chaperone/DNA topoisomerase II/histidine kinase"/>
    <property type="match status" value="1"/>
</dbReference>
<dbReference type="CDD" id="cd17546">
    <property type="entry name" value="REC_hyHK_CKI1_RcsC-like"/>
    <property type="match status" value="1"/>
</dbReference>
<keyword evidence="12" id="KW-1185">Reference proteome</keyword>
<evidence type="ECO:0000313" key="12">
    <source>
        <dbReference type="Proteomes" id="UP001321786"/>
    </source>
</evidence>
<gene>
    <name evidence="11" type="ORF">HLPR_27540</name>
</gene>
<dbReference type="InterPro" id="IPR011006">
    <property type="entry name" value="CheY-like_superfamily"/>
</dbReference>
<dbReference type="EC" id="2.7.13.3" evidence="2"/>
<dbReference type="InterPro" id="IPR036890">
    <property type="entry name" value="HATPase_C_sf"/>
</dbReference>
<dbReference type="CDD" id="cd00082">
    <property type="entry name" value="HisKA"/>
    <property type="match status" value="1"/>
</dbReference>
<dbReference type="Gene3D" id="3.40.50.2300">
    <property type="match status" value="1"/>
</dbReference>
<dbReference type="Pfam" id="PF00072">
    <property type="entry name" value="Response_reg"/>
    <property type="match status" value="1"/>
</dbReference>